<keyword evidence="3" id="KW-0539">Nucleus</keyword>
<evidence type="ECO:0000256" key="2">
    <source>
        <dbReference type="ARBA" id="ARBA00009072"/>
    </source>
</evidence>
<feature type="coiled-coil region" evidence="4">
    <location>
        <begin position="641"/>
        <end position="668"/>
    </location>
</feature>
<keyword evidence="7" id="KW-1185">Reference proteome</keyword>
<dbReference type="Proteomes" id="UP000198372">
    <property type="component" value="Unassembled WGS sequence"/>
</dbReference>
<feature type="region of interest" description="Disordered" evidence="5">
    <location>
        <begin position="1"/>
        <end position="53"/>
    </location>
</feature>
<dbReference type="GO" id="GO:0071013">
    <property type="term" value="C:catalytic step 2 spliceosome"/>
    <property type="evidence" value="ECO:0007669"/>
    <property type="project" value="TreeGrafter"/>
</dbReference>
<dbReference type="InterPro" id="IPR019148">
    <property type="entry name" value="Nuclear_protein_DGCR14_ESS-2"/>
</dbReference>
<sequence length="701" mass="75996">MAPIASPSSSSTPFISHSVRHDASTGHHQTTPPHHRQGATPSLPNDGAHHDDGLQVLSTRGAATTARSLLKQEILSEEEYITHLSHIIKRDFFPSLATLDAQHEILDAFESDDPRKVEESVRRMRMLWTPTPGTSAAGGCKGKKRATPMTSTPYDDSTPTYFGQTPLSTPSSSTKPKRRTSPPRPRIDPSISLDAFQSRYTSEDNSSFAVLLARDNAARKQKYAWAWEAENKAKALAIRGREARERLVDVTRELIEGSEDGTVRMLDGAAGRPGERKLIVGKAIKVGRDDRLMIASSGTSTSSNQQLMIQDTQEARPRVGELELVKRGSHKLAPQRPDLKDQGRQYVDYDRATVEEDEANRAPTIDEVQPRMESWDFKNRNSFMFPPDADTSGPSDPSTIEKGKQRVVKAGEERAVNYGATRLTTLERARVGEDGGNDATSESSGPSRSRIGAAIAGTPYHANPSRTPKVSGFPFVDALPSPQAASLPPQALQELMTWGTIEATPVTLRSSTEYDGSVGPFRIQEGSRREGLAHRMAKQAKRSLSDRVDAVSKKGRRQEGLGFLGGGVGSILSASTSSSSRMTAPHTPRSNSILALSPAAASILHRTKQGRSIGKGMTRPMTSSALSTSTTTTTSKGDATVDRLLKKRMKAKIEARELQSRKRLERERWSASPAPVAAVAVAAPGSGLGSETQEELEEASE</sequence>
<accession>A0A238FA32</accession>
<feature type="compositionally biased region" description="Low complexity" evidence="5">
    <location>
        <begin position="622"/>
        <end position="635"/>
    </location>
</feature>
<evidence type="ECO:0000313" key="6">
    <source>
        <dbReference type="EMBL" id="SCV70700.1"/>
    </source>
</evidence>
<feature type="compositionally biased region" description="Polar residues" evidence="5">
    <location>
        <begin position="148"/>
        <end position="163"/>
    </location>
</feature>
<protein>
    <submittedName>
        <fullName evidence="6">BQ2448_3462 protein</fullName>
    </submittedName>
</protein>
<proteinExistence type="inferred from homology"/>
<comment type="subcellular location">
    <subcellularLocation>
        <location evidence="1">Nucleus</location>
    </subcellularLocation>
</comment>
<dbReference type="STRING" id="269621.A0A238FA32"/>
<feature type="region of interest" description="Disordered" evidence="5">
    <location>
        <begin position="608"/>
        <end position="638"/>
    </location>
</feature>
<feature type="compositionally biased region" description="Low complexity" evidence="5">
    <location>
        <begin position="165"/>
        <end position="174"/>
    </location>
</feature>
<feature type="compositionally biased region" description="Low complexity" evidence="5">
    <location>
        <begin position="1"/>
        <end position="17"/>
    </location>
</feature>
<evidence type="ECO:0000256" key="5">
    <source>
        <dbReference type="SAM" id="MobiDB-lite"/>
    </source>
</evidence>
<organism evidence="6 7">
    <name type="scientific">Microbotryum intermedium</name>
    <dbReference type="NCBI Taxonomy" id="269621"/>
    <lineage>
        <taxon>Eukaryota</taxon>
        <taxon>Fungi</taxon>
        <taxon>Dikarya</taxon>
        <taxon>Basidiomycota</taxon>
        <taxon>Pucciniomycotina</taxon>
        <taxon>Microbotryomycetes</taxon>
        <taxon>Microbotryales</taxon>
        <taxon>Microbotryaceae</taxon>
        <taxon>Microbotryum</taxon>
    </lineage>
</organism>
<dbReference type="OrthoDB" id="19679at2759"/>
<evidence type="ECO:0000256" key="4">
    <source>
        <dbReference type="SAM" id="Coils"/>
    </source>
</evidence>
<comment type="similarity">
    <text evidence="2">Belongs to the ESS2 family.</text>
</comment>
<dbReference type="Pfam" id="PF09751">
    <property type="entry name" value="Es2"/>
    <property type="match status" value="1"/>
</dbReference>
<feature type="region of interest" description="Disordered" evidence="5">
    <location>
        <begin position="129"/>
        <end position="191"/>
    </location>
</feature>
<dbReference type="AlphaFoldDB" id="A0A238FA32"/>
<evidence type="ECO:0000256" key="1">
    <source>
        <dbReference type="ARBA" id="ARBA00004123"/>
    </source>
</evidence>
<dbReference type="EMBL" id="FMSP01000006">
    <property type="protein sequence ID" value="SCV70700.1"/>
    <property type="molecule type" value="Genomic_DNA"/>
</dbReference>
<keyword evidence="4" id="KW-0175">Coiled coil</keyword>
<dbReference type="PANTHER" id="PTHR12940">
    <property type="entry name" value="ES-2 PROTEIN - RELATED"/>
    <property type="match status" value="1"/>
</dbReference>
<gene>
    <name evidence="6" type="ORF">BQ2448_3462</name>
</gene>
<feature type="region of interest" description="Disordered" evidence="5">
    <location>
        <begin position="427"/>
        <end position="451"/>
    </location>
</feature>
<dbReference type="PANTHER" id="PTHR12940:SF0">
    <property type="entry name" value="SPLICING FACTOR ESS-2 HOMOLOG"/>
    <property type="match status" value="1"/>
</dbReference>
<name>A0A238FA32_9BASI</name>
<evidence type="ECO:0000256" key="3">
    <source>
        <dbReference type="ARBA" id="ARBA00023242"/>
    </source>
</evidence>
<feature type="compositionally biased region" description="Polar residues" evidence="5">
    <location>
        <begin position="438"/>
        <end position="447"/>
    </location>
</feature>
<reference evidence="7" key="1">
    <citation type="submission" date="2016-09" db="EMBL/GenBank/DDBJ databases">
        <authorList>
            <person name="Jeantristanb JTB J.-T."/>
            <person name="Ricardo R."/>
        </authorList>
    </citation>
    <scope>NUCLEOTIDE SEQUENCE [LARGE SCALE GENOMIC DNA]</scope>
</reference>
<evidence type="ECO:0000313" key="7">
    <source>
        <dbReference type="Proteomes" id="UP000198372"/>
    </source>
</evidence>